<keyword evidence="2" id="KW-1185">Reference proteome</keyword>
<accession>A0A8H6FCR0</accession>
<dbReference type="Proteomes" id="UP000593566">
    <property type="component" value="Unassembled WGS sequence"/>
</dbReference>
<dbReference type="GeneID" id="59328919"/>
<evidence type="ECO:0000313" key="2">
    <source>
        <dbReference type="Proteomes" id="UP000593566"/>
    </source>
</evidence>
<name>A0A8H6FCR0_9LECA</name>
<comment type="caution">
    <text evidence="1">The sequence shown here is derived from an EMBL/GenBank/DDBJ whole genome shotgun (WGS) entry which is preliminary data.</text>
</comment>
<dbReference type="AlphaFoldDB" id="A0A8H6FCR0"/>
<protein>
    <submittedName>
        <fullName evidence="1">Uncharacterized protein</fullName>
    </submittedName>
</protein>
<dbReference type="RefSeq" id="XP_037152874.1">
    <property type="nucleotide sequence ID" value="XM_037291439.1"/>
</dbReference>
<dbReference type="EMBL" id="JACCJB010000010">
    <property type="protein sequence ID" value="KAF6223657.1"/>
    <property type="molecule type" value="Genomic_DNA"/>
</dbReference>
<sequence length="211" mass="23616">MSDPTPAAQQTRLPPLNSLIRPAHILSLFRHHEQRKTHHFDGCSQLWNAILTHPQDSPAHRQAYRQLTSLTQTIKDAMARQKATERETARHAERSRQERLLVLQRQRQRVAREQSAFRTLVRQVAGAVPVPGVADFEAGLSAFHPEAAVGSGLDARDAERVGDDVETALGLLDVSTERASEEDVYAGLTLLGVRMCVRVEEYLRSISREGE</sequence>
<organism evidence="1 2">
    <name type="scientific">Letharia lupina</name>
    <dbReference type="NCBI Taxonomy" id="560253"/>
    <lineage>
        <taxon>Eukaryota</taxon>
        <taxon>Fungi</taxon>
        <taxon>Dikarya</taxon>
        <taxon>Ascomycota</taxon>
        <taxon>Pezizomycotina</taxon>
        <taxon>Lecanoromycetes</taxon>
        <taxon>OSLEUM clade</taxon>
        <taxon>Lecanoromycetidae</taxon>
        <taxon>Lecanorales</taxon>
        <taxon>Lecanorineae</taxon>
        <taxon>Parmeliaceae</taxon>
        <taxon>Letharia</taxon>
    </lineage>
</organism>
<gene>
    <name evidence="1" type="ORF">HO133_000500</name>
</gene>
<evidence type="ECO:0000313" key="1">
    <source>
        <dbReference type="EMBL" id="KAF6223657.1"/>
    </source>
</evidence>
<proteinExistence type="predicted"/>
<reference evidence="1 2" key="1">
    <citation type="journal article" date="2020" name="Genomics">
        <title>Complete, high-quality genomes from long-read metagenomic sequencing of two wolf lichen thalli reveals enigmatic genome architecture.</title>
        <authorList>
            <person name="McKenzie S.K."/>
            <person name="Walston R.F."/>
            <person name="Allen J.L."/>
        </authorList>
    </citation>
    <scope>NUCLEOTIDE SEQUENCE [LARGE SCALE GENOMIC DNA]</scope>
    <source>
        <strain evidence="1">WasteWater1</strain>
    </source>
</reference>